<feature type="transmembrane region" description="Helical" evidence="6">
    <location>
        <begin position="196"/>
        <end position="217"/>
    </location>
</feature>
<feature type="transmembrane region" description="Helical" evidence="6">
    <location>
        <begin position="94"/>
        <end position="110"/>
    </location>
</feature>
<keyword evidence="5 6" id="KW-0472">Membrane</keyword>
<reference evidence="7" key="1">
    <citation type="submission" date="2020-05" db="EMBL/GenBank/DDBJ databases">
        <authorList>
            <person name="Chiriac C."/>
            <person name="Salcher M."/>
            <person name="Ghai R."/>
            <person name="Kavagutti S V."/>
        </authorList>
    </citation>
    <scope>NUCLEOTIDE SEQUENCE</scope>
</reference>
<feature type="transmembrane region" description="Helical" evidence="6">
    <location>
        <begin position="155"/>
        <end position="175"/>
    </location>
</feature>
<dbReference type="GO" id="GO:0051301">
    <property type="term" value="P:cell division"/>
    <property type="evidence" value="ECO:0007669"/>
    <property type="project" value="InterPro"/>
</dbReference>
<feature type="transmembrane region" description="Helical" evidence="6">
    <location>
        <begin position="39"/>
        <end position="58"/>
    </location>
</feature>
<dbReference type="PANTHER" id="PTHR30474:SF3">
    <property type="entry name" value="PEPTIDOGLYCAN GLYCOSYLTRANSFERASE RODA"/>
    <property type="match status" value="1"/>
</dbReference>
<feature type="transmembrane region" description="Helical" evidence="6">
    <location>
        <begin position="408"/>
        <end position="427"/>
    </location>
</feature>
<dbReference type="GO" id="GO:0008360">
    <property type="term" value="P:regulation of cell shape"/>
    <property type="evidence" value="ECO:0007669"/>
    <property type="project" value="UniProtKB-KW"/>
</dbReference>
<name>A0A6J7KGY6_9ZZZZ</name>
<dbReference type="GO" id="GO:0005886">
    <property type="term" value="C:plasma membrane"/>
    <property type="evidence" value="ECO:0007669"/>
    <property type="project" value="TreeGrafter"/>
</dbReference>
<evidence type="ECO:0000256" key="1">
    <source>
        <dbReference type="ARBA" id="ARBA00004141"/>
    </source>
</evidence>
<gene>
    <name evidence="7" type="ORF">UFOPK3564_03733</name>
</gene>
<dbReference type="AlphaFoldDB" id="A0A6J7KGY6"/>
<protein>
    <submittedName>
        <fullName evidence="7">Unannotated protein</fullName>
    </submittedName>
</protein>
<keyword evidence="3" id="KW-0133">Cell shape</keyword>
<sequence>MSARNREALALLPSALLVTAGFAAIFLKRDAFLSDASLTYGAVFLGLCLVGHLVVRFTAPNADPYLFPLVAVLACFGLVELYRIDESFARLQAQWFVVGLGLFAVTMVMLRDLHLLERYRYTIAFGSILLLILPRLPIIGGASNGAYLSINVGPLSFQAAEFAKIGIVIFLASYLRDTRQVLIHGGRRFLGMSFPPLRHFGPLLAIWGVAMMLLIFIRDLGSSVMFFGAFLALLYVATGKKRFPVIGLGAFALGAYVVGGRVGHVQDRVAAWRNPLEPELFNQVGGSEQLAQSLFAQADGGLFGRGFGQAELGLVNQDGAIGTALLPAAKNDLIYSLIANETGLLGAAAILLAYLLIVNRGFRIATLARDPFSKLLATGLTSVFALQVFVIVGGVTKVIPLTGVTLPFISYGGSSIMANFVLLALLMRLSEDARRPA</sequence>
<feature type="transmembrane region" description="Helical" evidence="6">
    <location>
        <begin position="245"/>
        <end position="263"/>
    </location>
</feature>
<evidence type="ECO:0000313" key="7">
    <source>
        <dbReference type="EMBL" id="CAB4955430.1"/>
    </source>
</evidence>
<keyword evidence="4 6" id="KW-1133">Transmembrane helix</keyword>
<dbReference type="PANTHER" id="PTHR30474">
    <property type="entry name" value="CELL CYCLE PROTEIN"/>
    <property type="match status" value="1"/>
</dbReference>
<keyword evidence="2 6" id="KW-0812">Transmembrane</keyword>
<comment type="subcellular location">
    <subcellularLocation>
        <location evidence="1">Membrane</location>
        <topology evidence="1">Multi-pass membrane protein</topology>
    </subcellularLocation>
</comment>
<accession>A0A6J7KGY6</accession>
<evidence type="ECO:0000256" key="4">
    <source>
        <dbReference type="ARBA" id="ARBA00022989"/>
    </source>
</evidence>
<feature type="transmembrane region" description="Helical" evidence="6">
    <location>
        <begin position="65"/>
        <end position="82"/>
    </location>
</feature>
<feature type="transmembrane region" description="Helical" evidence="6">
    <location>
        <begin position="375"/>
        <end position="396"/>
    </location>
</feature>
<feature type="transmembrane region" description="Helical" evidence="6">
    <location>
        <begin position="333"/>
        <end position="355"/>
    </location>
</feature>
<dbReference type="InterPro" id="IPR001182">
    <property type="entry name" value="FtsW/RodA"/>
</dbReference>
<dbReference type="GO" id="GO:0015648">
    <property type="term" value="F:lipid-linked peptidoglycan transporter activity"/>
    <property type="evidence" value="ECO:0007669"/>
    <property type="project" value="TreeGrafter"/>
</dbReference>
<dbReference type="EMBL" id="CAFBMK010000394">
    <property type="protein sequence ID" value="CAB4955430.1"/>
    <property type="molecule type" value="Genomic_DNA"/>
</dbReference>
<feature type="transmembrane region" description="Helical" evidence="6">
    <location>
        <begin position="122"/>
        <end position="143"/>
    </location>
</feature>
<organism evidence="7">
    <name type="scientific">freshwater metagenome</name>
    <dbReference type="NCBI Taxonomy" id="449393"/>
    <lineage>
        <taxon>unclassified sequences</taxon>
        <taxon>metagenomes</taxon>
        <taxon>ecological metagenomes</taxon>
    </lineage>
</organism>
<feature type="transmembrane region" description="Helical" evidence="6">
    <location>
        <begin position="223"/>
        <end position="238"/>
    </location>
</feature>
<evidence type="ECO:0000256" key="2">
    <source>
        <dbReference type="ARBA" id="ARBA00022692"/>
    </source>
</evidence>
<dbReference type="GO" id="GO:0032153">
    <property type="term" value="C:cell division site"/>
    <property type="evidence" value="ECO:0007669"/>
    <property type="project" value="TreeGrafter"/>
</dbReference>
<evidence type="ECO:0000256" key="6">
    <source>
        <dbReference type="SAM" id="Phobius"/>
    </source>
</evidence>
<dbReference type="Pfam" id="PF01098">
    <property type="entry name" value="FTSW_RODA_SPOVE"/>
    <property type="match status" value="1"/>
</dbReference>
<evidence type="ECO:0000256" key="5">
    <source>
        <dbReference type="ARBA" id="ARBA00023136"/>
    </source>
</evidence>
<evidence type="ECO:0000256" key="3">
    <source>
        <dbReference type="ARBA" id="ARBA00022960"/>
    </source>
</evidence>
<proteinExistence type="predicted"/>